<dbReference type="OrthoDB" id="9815425at2"/>
<name>A0A512M5Z7_9BACT</name>
<dbReference type="Gene3D" id="3.40.50.1820">
    <property type="entry name" value="alpha/beta hydrolase"/>
    <property type="match status" value="1"/>
</dbReference>
<comment type="caution">
    <text evidence="4">The sequence shown here is derived from an EMBL/GenBank/DDBJ whole genome shotgun (WGS) entry which is preliminary data.</text>
</comment>
<evidence type="ECO:0000256" key="1">
    <source>
        <dbReference type="ARBA" id="ARBA00022801"/>
    </source>
</evidence>
<feature type="chain" id="PRO_5022172097" description="BD-FAE-like domain-containing protein" evidence="2">
    <location>
        <begin position="25"/>
        <end position="306"/>
    </location>
</feature>
<keyword evidence="5" id="KW-1185">Reference proteome</keyword>
<evidence type="ECO:0000259" key="3">
    <source>
        <dbReference type="Pfam" id="PF20434"/>
    </source>
</evidence>
<feature type="domain" description="BD-FAE-like" evidence="3">
    <location>
        <begin position="57"/>
        <end position="249"/>
    </location>
</feature>
<dbReference type="GO" id="GO:0016787">
    <property type="term" value="F:hydrolase activity"/>
    <property type="evidence" value="ECO:0007669"/>
    <property type="project" value="UniProtKB-KW"/>
</dbReference>
<protein>
    <recommendedName>
        <fullName evidence="3">BD-FAE-like domain-containing protein</fullName>
    </recommendedName>
</protein>
<dbReference type="EMBL" id="BKAG01000008">
    <property type="protein sequence ID" value="GEP42144.1"/>
    <property type="molecule type" value="Genomic_DNA"/>
</dbReference>
<evidence type="ECO:0000313" key="5">
    <source>
        <dbReference type="Proteomes" id="UP000321577"/>
    </source>
</evidence>
<organism evidence="4 5">
    <name type="scientific">Brevifollis gellanilyticus</name>
    <dbReference type="NCBI Taxonomy" id="748831"/>
    <lineage>
        <taxon>Bacteria</taxon>
        <taxon>Pseudomonadati</taxon>
        <taxon>Verrucomicrobiota</taxon>
        <taxon>Verrucomicrobiia</taxon>
        <taxon>Verrucomicrobiales</taxon>
        <taxon>Verrucomicrobiaceae</taxon>
    </lineage>
</organism>
<dbReference type="InterPro" id="IPR050300">
    <property type="entry name" value="GDXG_lipolytic_enzyme"/>
</dbReference>
<gene>
    <name evidence="4" type="ORF">BGE01nite_14350</name>
</gene>
<proteinExistence type="predicted"/>
<dbReference type="InterPro" id="IPR049492">
    <property type="entry name" value="BD-FAE-like_dom"/>
</dbReference>
<dbReference type="Pfam" id="PF20434">
    <property type="entry name" value="BD-FAE"/>
    <property type="match status" value="1"/>
</dbReference>
<feature type="signal peptide" evidence="2">
    <location>
        <begin position="1"/>
        <end position="24"/>
    </location>
</feature>
<evidence type="ECO:0000256" key="2">
    <source>
        <dbReference type="SAM" id="SignalP"/>
    </source>
</evidence>
<accession>A0A512M5Z7</accession>
<dbReference type="Proteomes" id="UP000321577">
    <property type="component" value="Unassembled WGS sequence"/>
</dbReference>
<keyword evidence="2" id="KW-0732">Signal</keyword>
<evidence type="ECO:0000313" key="4">
    <source>
        <dbReference type="EMBL" id="GEP42144.1"/>
    </source>
</evidence>
<dbReference type="SUPFAM" id="SSF53474">
    <property type="entry name" value="alpha/beta-Hydrolases"/>
    <property type="match status" value="1"/>
</dbReference>
<sequence>MRPLTCLFALVLASTVAAQQPAKAKPEPTKLSSELTSSLDAHPALVYATYGEREMLLDLWRPKAAGNPLPAIICIHGGGWFKGDRNSMANLAQALAAKGYVTATISYRLSGEAKFPAAIQDCKAAVRFLRANAEKFGILSDSIGVTGLSAGGHLAALLSTSGGVKELEGEGGNADQSSAVQACVAMGAQSDLESARIGELSSKADDPFYRTFLGDSQKKIPQTYALASPRHHLEKTDPPLAFMAGELDDASTHADDARVDLEKLGIPTGLTLIPQAPHAFLGQQKAFDTCVSACDTFFNHHLKKTK</sequence>
<keyword evidence="1" id="KW-0378">Hydrolase</keyword>
<dbReference type="PANTHER" id="PTHR48081:SF13">
    <property type="entry name" value="ALPHA_BETA HYDROLASE"/>
    <property type="match status" value="1"/>
</dbReference>
<dbReference type="RefSeq" id="WP_146849750.1">
    <property type="nucleotide sequence ID" value="NZ_BKAG01000008.1"/>
</dbReference>
<dbReference type="AlphaFoldDB" id="A0A512M5Z7"/>
<dbReference type="PANTHER" id="PTHR48081">
    <property type="entry name" value="AB HYDROLASE SUPERFAMILY PROTEIN C4A8.06C"/>
    <property type="match status" value="1"/>
</dbReference>
<dbReference type="InterPro" id="IPR029058">
    <property type="entry name" value="AB_hydrolase_fold"/>
</dbReference>
<reference evidence="4 5" key="1">
    <citation type="submission" date="2019-07" db="EMBL/GenBank/DDBJ databases">
        <title>Whole genome shotgun sequence of Brevifollis gellanilyticus NBRC 108608.</title>
        <authorList>
            <person name="Hosoyama A."/>
            <person name="Uohara A."/>
            <person name="Ohji S."/>
            <person name="Ichikawa N."/>
        </authorList>
    </citation>
    <scope>NUCLEOTIDE SEQUENCE [LARGE SCALE GENOMIC DNA]</scope>
    <source>
        <strain evidence="4 5">NBRC 108608</strain>
    </source>
</reference>